<evidence type="ECO:0000313" key="1">
    <source>
        <dbReference type="EMBL" id="KAK8378480.1"/>
    </source>
</evidence>
<protein>
    <submittedName>
        <fullName evidence="1">Uncharacterized protein</fullName>
    </submittedName>
</protein>
<sequence length="70" mass="7401">MERSKEEGVCVQVCGASPLHLLIFHLVSLREFGCVCRGVGGVTGGAEWRRAEGANQRRPAASVIIGPPPS</sequence>
<dbReference type="AlphaFoldDB" id="A0AAW0SUU1"/>
<keyword evidence="2" id="KW-1185">Reference proteome</keyword>
<accession>A0AAW0SUU1</accession>
<comment type="caution">
    <text evidence="1">The sequence shown here is derived from an EMBL/GenBank/DDBJ whole genome shotgun (WGS) entry which is preliminary data.</text>
</comment>
<reference evidence="1 2" key="1">
    <citation type="submission" date="2023-03" db="EMBL/GenBank/DDBJ databases">
        <title>High-quality genome of Scylla paramamosain provides insights in environmental adaptation.</title>
        <authorList>
            <person name="Zhang L."/>
        </authorList>
    </citation>
    <scope>NUCLEOTIDE SEQUENCE [LARGE SCALE GENOMIC DNA]</scope>
    <source>
        <strain evidence="1">LZ_2023a</strain>
        <tissue evidence="1">Muscle</tissue>
    </source>
</reference>
<gene>
    <name evidence="1" type="ORF">O3P69_011178</name>
</gene>
<evidence type="ECO:0000313" key="2">
    <source>
        <dbReference type="Proteomes" id="UP001487740"/>
    </source>
</evidence>
<dbReference type="EMBL" id="JARAKH010000045">
    <property type="protein sequence ID" value="KAK8378480.1"/>
    <property type="molecule type" value="Genomic_DNA"/>
</dbReference>
<proteinExistence type="predicted"/>
<organism evidence="1 2">
    <name type="scientific">Scylla paramamosain</name>
    <name type="common">Mud crab</name>
    <dbReference type="NCBI Taxonomy" id="85552"/>
    <lineage>
        <taxon>Eukaryota</taxon>
        <taxon>Metazoa</taxon>
        <taxon>Ecdysozoa</taxon>
        <taxon>Arthropoda</taxon>
        <taxon>Crustacea</taxon>
        <taxon>Multicrustacea</taxon>
        <taxon>Malacostraca</taxon>
        <taxon>Eumalacostraca</taxon>
        <taxon>Eucarida</taxon>
        <taxon>Decapoda</taxon>
        <taxon>Pleocyemata</taxon>
        <taxon>Brachyura</taxon>
        <taxon>Eubrachyura</taxon>
        <taxon>Portunoidea</taxon>
        <taxon>Portunidae</taxon>
        <taxon>Portuninae</taxon>
        <taxon>Scylla</taxon>
    </lineage>
</organism>
<dbReference type="Proteomes" id="UP001487740">
    <property type="component" value="Unassembled WGS sequence"/>
</dbReference>
<name>A0AAW0SUU1_SCYPA</name>